<evidence type="ECO:0000256" key="4">
    <source>
        <dbReference type="PROSITE-ProRule" id="PRU00335"/>
    </source>
</evidence>
<dbReference type="Gene3D" id="1.10.357.10">
    <property type="entry name" value="Tetracycline Repressor, domain 2"/>
    <property type="match status" value="1"/>
</dbReference>
<evidence type="ECO:0000256" key="3">
    <source>
        <dbReference type="ARBA" id="ARBA00023163"/>
    </source>
</evidence>
<evidence type="ECO:0000313" key="7">
    <source>
        <dbReference type="EMBL" id="MBE3640357.1"/>
    </source>
</evidence>
<dbReference type="PROSITE" id="PS50977">
    <property type="entry name" value="HTH_TETR_2"/>
    <property type="match status" value="1"/>
</dbReference>
<dbReference type="PRINTS" id="PR00455">
    <property type="entry name" value="HTHTETR"/>
</dbReference>
<keyword evidence="1" id="KW-0805">Transcription regulation</keyword>
<dbReference type="InterPro" id="IPR001647">
    <property type="entry name" value="HTH_TetR"/>
</dbReference>
<keyword evidence="2 4" id="KW-0238">DNA-binding</keyword>
<dbReference type="Proteomes" id="UP000609121">
    <property type="component" value="Unassembled WGS sequence"/>
</dbReference>
<evidence type="ECO:0000256" key="1">
    <source>
        <dbReference type="ARBA" id="ARBA00023015"/>
    </source>
</evidence>
<name>A0A8J6YYX1_9RHOB</name>
<dbReference type="FunFam" id="1.10.10.60:FF:000141">
    <property type="entry name" value="TetR family transcriptional regulator"/>
    <property type="match status" value="1"/>
</dbReference>
<evidence type="ECO:0000256" key="2">
    <source>
        <dbReference type="ARBA" id="ARBA00023125"/>
    </source>
</evidence>
<feature type="region of interest" description="Disordered" evidence="5">
    <location>
        <begin position="1"/>
        <end position="23"/>
    </location>
</feature>
<dbReference type="SUPFAM" id="SSF46689">
    <property type="entry name" value="Homeodomain-like"/>
    <property type="match status" value="1"/>
</dbReference>
<evidence type="ECO:0000259" key="6">
    <source>
        <dbReference type="PROSITE" id="PS50977"/>
    </source>
</evidence>
<sequence>MSQSDEPAAARRRGKAAAGTDPAKRAQILDGARSVFARLGFDAASMNDITREASVSKSTIYVYFASKEDLFEALISETRERLFAEVRAELDRPGPVAEVLHHYGLHLAEVLCSEPVIAAHRTVIGVTERKPELGRRFYDGGARRGMEAMRGYLQQQVAAGMLDIPDTCLAAYQFIDLCLAGLFRRRLLAHLEEPPAAEELDKVVSAAVTMFLRCYGRSPGADS</sequence>
<dbReference type="PANTHER" id="PTHR30055">
    <property type="entry name" value="HTH-TYPE TRANSCRIPTIONAL REGULATOR RUTR"/>
    <property type="match status" value="1"/>
</dbReference>
<dbReference type="EMBL" id="JACVXA010000087">
    <property type="protein sequence ID" value="MBE3640357.1"/>
    <property type="molecule type" value="Genomic_DNA"/>
</dbReference>
<feature type="domain" description="HTH tetR-type" evidence="6">
    <location>
        <begin position="22"/>
        <end position="82"/>
    </location>
</feature>
<dbReference type="GO" id="GO:0000976">
    <property type="term" value="F:transcription cis-regulatory region binding"/>
    <property type="evidence" value="ECO:0007669"/>
    <property type="project" value="TreeGrafter"/>
</dbReference>
<reference evidence="7" key="1">
    <citation type="submission" date="2020-09" db="EMBL/GenBank/DDBJ databases">
        <title>A novel bacterium of genus Mangrovicoccus, isolated from South China Sea.</title>
        <authorList>
            <person name="Huang H."/>
            <person name="Mo K."/>
            <person name="Hu Y."/>
        </authorList>
    </citation>
    <scope>NUCLEOTIDE SEQUENCE</scope>
    <source>
        <strain evidence="7">HB182678</strain>
    </source>
</reference>
<dbReference type="InterPro" id="IPR009057">
    <property type="entry name" value="Homeodomain-like_sf"/>
</dbReference>
<dbReference type="InterPro" id="IPR036271">
    <property type="entry name" value="Tet_transcr_reg_TetR-rel_C_sf"/>
</dbReference>
<dbReference type="GO" id="GO:0003700">
    <property type="term" value="F:DNA-binding transcription factor activity"/>
    <property type="evidence" value="ECO:0007669"/>
    <property type="project" value="TreeGrafter"/>
</dbReference>
<keyword evidence="8" id="KW-1185">Reference proteome</keyword>
<proteinExistence type="predicted"/>
<dbReference type="Pfam" id="PF14246">
    <property type="entry name" value="TetR_C_7"/>
    <property type="match status" value="1"/>
</dbReference>
<organism evidence="7 8">
    <name type="scientific">Mangrovicoccus algicola</name>
    <dbReference type="NCBI Taxonomy" id="2771008"/>
    <lineage>
        <taxon>Bacteria</taxon>
        <taxon>Pseudomonadati</taxon>
        <taxon>Pseudomonadota</taxon>
        <taxon>Alphaproteobacteria</taxon>
        <taxon>Rhodobacterales</taxon>
        <taxon>Paracoccaceae</taxon>
        <taxon>Mangrovicoccus</taxon>
    </lineage>
</organism>
<dbReference type="PANTHER" id="PTHR30055:SF146">
    <property type="entry name" value="HTH-TYPE TRANSCRIPTIONAL DUAL REGULATOR CECR"/>
    <property type="match status" value="1"/>
</dbReference>
<keyword evidence="3" id="KW-0804">Transcription</keyword>
<protein>
    <submittedName>
        <fullName evidence="7">TetR/AcrR family transcriptional regulator</fullName>
    </submittedName>
</protein>
<accession>A0A8J6YYX1</accession>
<dbReference type="SUPFAM" id="SSF48498">
    <property type="entry name" value="Tetracyclin repressor-like, C-terminal domain"/>
    <property type="match status" value="1"/>
</dbReference>
<dbReference type="InterPro" id="IPR050109">
    <property type="entry name" value="HTH-type_TetR-like_transc_reg"/>
</dbReference>
<dbReference type="Pfam" id="PF00440">
    <property type="entry name" value="TetR_N"/>
    <property type="match status" value="1"/>
</dbReference>
<dbReference type="AlphaFoldDB" id="A0A8J6YYX1"/>
<dbReference type="Gene3D" id="1.10.10.60">
    <property type="entry name" value="Homeodomain-like"/>
    <property type="match status" value="1"/>
</dbReference>
<evidence type="ECO:0000256" key="5">
    <source>
        <dbReference type="SAM" id="MobiDB-lite"/>
    </source>
</evidence>
<dbReference type="InterPro" id="IPR039536">
    <property type="entry name" value="TetR_C_Proteobacteria"/>
</dbReference>
<evidence type="ECO:0000313" key="8">
    <source>
        <dbReference type="Proteomes" id="UP000609121"/>
    </source>
</evidence>
<gene>
    <name evidence="7" type="ORF">ICN82_19310</name>
</gene>
<dbReference type="RefSeq" id="WP_193186350.1">
    <property type="nucleotide sequence ID" value="NZ_JACVXA010000087.1"/>
</dbReference>
<feature type="DNA-binding region" description="H-T-H motif" evidence="4">
    <location>
        <begin position="45"/>
        <end position="64"/>
    </location>
</feature>
<comment type="caution">
    <text evidence="7">The sequence shown here is derived from an EMBL/GenBank/DDBJ whole genome shotgun (WGS) entry which is preliminary data.</text>
</comment>